<protein>
    <submittedName>
        <fullName evidence="1">Uncharacterized protein</fullName>
    </submittedName>
</protein>
<evidence type="ECO:0000313" key="1">
    <source>
        <dbReference type="EMBL" id="PQJ60728.1"/>
    </source>
</evidence>
<evidence type="ECO:0000313" key="2">
    <source>
        <dbReference type="Proteomes" id="UP000238707"/>
    </source>
</evidence>
<keyword evidence="2" id="KW-1185">Reference proteome</keyword>
<dbReference type="AlphaFoldDB" id="A0A2S7VF54"/>
<proteinExistence type="predicted"/>
<dbReference type="Proteomes" id="UP000238707">
    <property type="component" value="Unassembled WGS sequence"/>
</dbReference>
<reference evidence="1 2" key="1">
    <citation type="submission" date="2016-12" db="EMBL/GenBank/DDBJ databases">
        <title>Diversity of luminous bacteria.</title>
        <authorList>
            <person name="Yoshizawa S."/>
            <person name="Kogure K."/>
        </authorList>
    </citation>
    <scope>NUCLEOTIDE SEQUENCE [LARGE SCALE GENOMIC DNA]</scope>
    <source>
        <strain evidence="1 2">LC2-408</strain>
    </source>
</reference>
<sequence length="67" mass="7495">MKKFCISSPPEWAAMNGVEDEGSSTENAQVRSEVKIFYDEFNAALALIVITLTIENPIYSAKHWSSE</sequence>
<name>A0A2S7VF54_9VIBR</name>
<organism evidence="1 2">
    <name type="scientific">Vibrio chagasii</name>
    <dbReference type="NCBI Taxonomy" id="170679"/>
    <lineage>
        <taxon>Bacteria</taxon>
        <taxon>Pseudomonadati</taxon>
        <taxon>Pseudomonadota</taxon>
        <taxon>Gammaproteobacteria</taxon>
        <taxon>Vibrionales</taxon>
        <taxon>Vibrionaceae</taxon>
        <taxon>Vibrio</taxon>
    </lineage>
</organism>
<accession>A0A2S7VF54</accession>
<comment type="caution">
    <text evidence="1">The sequence shown here is derived from an EMBL/GenBank/DDBJ whole genome shotgun (WGS) entry which is preliminary data.</text>
</comment>
<gene>
    <name evidence="1" type="ORF">BTO10_15420</name>
</gene>
<dbReference type="EMBL" id="MSCI01000002">
    <property type="protein sequence ID" value="PQJ60728.1"/>
    <property type="molecule type" value="Genomic_DNA"/>
</dbReference>